<dbReference type="PANTHER" id="PTHR12128">
    <property type="entry name" value="DIHYDRODIPICOLINATE SYNTHASE"/>
    <property type="match status" value="1"/>
</dbReference>
<evidence type="ECO:0000256" key="2">
    <source>
        <dbReference type="ARBA" id="ARBA00023239"/>
    </source>
</evidence>
<reference evidence="8" key="1">
    <citation type="submission" date="2017-02" db="EMBL/GenBank/DDBJ databases">
        <authorList>
            <person name="Dridi B."/>
        </authorList>
    </citation>
    <scope>NUCLEOTIDE SEQUENCE [LARGE SCALE GENOMIC DNA]</scope>
    <source>
        <strain evidence="8">B Co 03.10</strain>
    </source>
</reference>
<evidence type="ECO:0000256" key="1">
    <source>
        <dbReference type="ARBA" id="ARBA00007592"/>
    </source>
</evidence>
<feature type="region of interest" description="Disordered" evidence="6">
    <location>
        <begin position="1"/>
        <end position="23"/>
    </location>
</feature>
<feature type="compositionally biased region" description="Low complexity" evidence="6">
    <location>
        <begin position="12"/>
        <end position="23"/>
    </location>
</feature>
<dbReference type="CDD" id="cd00408">
    <property type="entry name" value="DHDPS-like"/>
    <property type="match status" value="1"/>
</dbReference>
<feature type="binding site" evidence="5">
    <location>
        <position position="74"/>
    </location>
    <ligand>
        <name>pyruvate</name>
        <dbReference type="ChEBI" id="CHEBI:15361"/>
    </ligand>
</feature>
<dbReference type="EC" id="4.3.3.7" evidence="7"/>
<dbReference type="AlphaFoldDB" id="A0A1X6XD06"/>
<dbReference type="EMBL" id="FWFF01000008">
    <property type="protein sequence ID" value="SLM96467.1"/>
    <property type="molecule type" value="Genomic_DNA"/>
</dbReference>
<evidence type="ECO:0000313" key="7">
    <source>
        <dbReference type="EMBL" id="SLM96467.1"/>
    </source>
</evidence>
<feature type="active site" description="Schiff-base intermediate with substrate" evidence="4">
    <location>
        <position position="161"/>
    </location>
</feature>
<name>A0A1X6XD06_9MICO</name>
<dbReference type="PRINTS" id="PR00146">
    <property type="entry name" value="DHPICSNTHASE"/>
</dbReference>
<dbReference type="Gene3D" id="3.20.20.70">
    <property type="entry name" value="Aldolase class I"/>
    <property type="match status" value="1"/>
</dbReference>
<gene>
    <name evidence="7" type="ORF">FM105_05835</name>
</gene>
<dbReference type="GO" id="GO:0005829">
    <property type="term" value="C:cytosol"/>
    <property type="evidence" value="ECO:0007669"/>
    <property type="project" value="TreeGrafter"/>
</dbReference>
<dbReference type="InterPro" id="IPR013785">
    <property type="entry name" value="Aldolase_TIM"/>
</dbReference>
<feature type="active site" description="Schiff-base intermediate with substrate" evidence="4">
    <location>
        <position position="189"/>
    </location>
</feature>
<proteinExistence type="inferred from homology"/>
<protein>
    <submittedName>
        <fullName evidence="7">4-hydroxy-tetrahydrodipicolinate synthase</fullName>
        <ecNumber evidence="7">4.3.3.7</ecNumber>
    </submittedName>
</protein>
<comment type="similarity">
    <text evidence="1 3">Belongs to the DapA family.</text>
</comment>
<evidence type="ECO:0000256" key="3">
    <source>
        <dbReference type="PIRNR" id="PIRNR001365"/>
    </source>
</evidence>
<dbReference type="Pfam" id="PF00701">
    <property type="entry name" value="DHDPS"/>
    <property type="match status" value="1"/>
</dbReference>
<dbReference type="InterPro" id="IPR002220">
    <property type="entry name" value="DapA-like"/>
</dbReference>
<accession>A0A1X6XD06</accession>
<dbReference type="GO" id="GO:0008840">
    <property type="term" value="F:4-hydroxy-tetrahydrodipicolinate synthase activity"/>
    <property type="evidence" value="ECO:0007669"/>
    <property type="project" value="UniProtKB-EC"/>
</dbReference>
<organism evidence="7 8">
    <name type="scientific">Brevibacterium yomogidense</name>
    <dbReference type="NCBI Taxonomy" id="946573"/>
    <lineage>
        <taxon>Bacteria</taxon>
        <taxon>Bacillati</taxon>
        <taxon>Actinomycetota</taxon>
        <taxon>Actinomycetes</taxon>
        <taxon>Micrococcales</taxon>
        <taxon>Brevibacteriaceae</taxon>
        <taxon>Brevibacterium</taxon>
    </lineage>
</organism>
<evidence type="ECO:0000256" key="4">
    <source>
        <dbReference type="PIRSR" id="PIRSR001365-1"/>
    </source>
</evidence>
<dbReference type="Proteomes" id="UP000196581">
    <property type="component" value="Unassembled WGS sequence"/>
</dbReference>
<evidence type="ECO:0000256" key="5">
    <source>
        <dbReference type="PIRSR" id="PIRSR001365-2"/>
    </source>
</evidence>
<keyword evidence="2 3" id="KW-0456">Lyase</keyword>
<evidence type="ECO:0000313" key="8">
    <source>
        <dbReference type="Proteomes" id="UP000196581"/>
    </source>
</evidence>
<dbReference type="PANTHER" id="PTHR12128:SF66">
    <property type="entry name" value="4-HYDROXY-2-OXOGLUTARATE ALDOLASE, MITOCHONDRIAL"/>
    <property type="match status" value="1"/>
</dbReference>
<dbReference type="RefSeq" id="WP_087006108.1">
    <property type="nucleotide sequence ID" value="NZ_FWFF01000008.1"/>
</dbReference>
<dbReference type="SMART" id="SM01130">
    <property type="entry name" value="DHDPS"/>
    <property type="match status" value="1"/>
</dbReference>
<sequence>MTEDPSTPLAEPAGRPPAGRAAAAPAGPAAVVSGLSAFPLTPIHDGRIDEAAVVRIIERLAGAGVDSIGALGSTGSYAYLTGEERARVARLAIEHAGDVPVIVGIGALRTEHVLELAEDAQSAGAAGVLLAPMTYQALTPDDVYGLYEDVTAELSVPLVVYDNPGTTHVAFTDELYAAIASLPHVASFKIPGVPADPAEARARIAQLAALLPEDVSLGVSGDAFGAAGLLSGCDAWYSVIAGILPDETAAIARAAQAGDAQEAQRRSDLLQPVWDLFAAHGSLRVAASIAEHLRLAARPSLPRPVRGLTDAQHAEVAAALDTLGTAP</sequence>
<dbReference type="SUPFAM" id="SSF51569">
    <property type="entry name" value="Aldolase"/>
    <property type="match status" value="1"/>
</dbReference>
<dbReference type="PIRSF" id="PIRSF001365">
    <property type="entry name" value="DHDPS"/>
    <property type="match status" value="1"/>
</dbReference>
<keyword evidence="8" id="KW-1185">Reference proteome</keyword>
<evidence type="ECO:0000256" key="6">
    <source>
        <dbReference type="SAM" id="MobiDB-lite"/>
    </source>
</evidence>